<evidence type="ECO:0000259" key="2">
    <source>
        <dbReference type="Pfam" id="PF22938"/>
    </source>
</evidence>
<dbReference type="InterPro" id="IPR054465">
    <property type="entry name" value="Integrase_p58-like_C"/>
</dbReference>
<organism evidence="4 5">
    <name type="scientific">Cordylochernes scorpioides</name>
    <dbReference type="NCBI Taxonomy" id="51811"/>
    <lineage>
        <taxon>Eukaryota</taxon>
        <taxon>Metazoa</taxon>
        <taxon>Ecdysozoa</taxon>
        <taxon>Arthropoda</taxon>
        <taxon>Chelicerata</taxon>
        <taxon>Arachnida</taxon>
        <taxon>Pseudoscorpiones</taxon>
        <taxon>Cheliferoidea</taxon>
        <taxon>Chernetidae</taxon>
        <taxon>Cordylochernes</taxon>
    </lineage>
</organism>
<gene>
    <name evidence="3" type="ORF">LAZ67_22000054</name>
    <name evidence="4" type="ORF">LAZ67_22000055</name>
</gene>
<dbReference type="EMBL" id="CP092884">
    <property type="protein sequence ID" value="UYV82588.1"/>
    <property type="molecule type" value="Genomic_DNA"/>
</dbReference>
<name>A0ABY6LN02_9ARAC</name>
<sequence length="470" mass="54054">MLLRDRDVVLGQLDHISKEDCFRLLGFVSKIRYGSLKKQSSFDQISDFDRGRIVNYRDCEIFFREIGSRVGRNRTTVIRICDRWMQEGTTDRRVRSHPPQCTTSRDDRQIVRMAVTDHSVTSRTVAQHIQSVTHHPVSARTIRRRLQQNDVSTADGAMKEGCGRQNGIVFTDESRFCLQHHDGRIRVWRHRGDRMLNSCVMHSHTGPAPGIMVWGGIGYHSRTPLVRIAGHNIEAMQQRNRREDVGKPREKVCRGSLREVWIDKCQSKGWQTGEGVQLASPWGRDQPSPAGAAVEGSWPACRGFVCAEKTWQSGERSLSEKWAPNVWPYGLTGKAWVNNGRIQHQYGSSRPRDTEEREDREIVITDVAAPDSTLSIIRRVTGTRVSKMTINRRLRERNLRARRRPPYSRSFDKGDLVMLAVPKKEGYTNLYGPFRVEARVSDVNFRVRGVTMNDVKVVHVDRMKAFRNRR</sequence>
<dbReference type="SUPFAM" id="SSF46689">
    <property type="entry name" value="Homeodomain-like"/>
    <property type="match status" value="1"/>
</dbReference>
<evidence type="ECO:0000313" key="3">
    <source>
        <dbReference type="EMBL" id="UYV82588.1"/>
    </source>
</evidence>
<dbReference type="Proteomes" id="UP001235939">
    <property type="component" value="Chromosome 22"/>
</dbReference>
<comment type="subcellular location">
    <subcellularLocation>
        <location evidence="1">Nucleus</location>
    </subcellularLocation>
</comment>
<protein>
    <recommendedName>
        <fullName evidence="2">Integrase p58-like C-terminal domain-containing protein</fullName>
    </recommendedName>
</protein>
<dbReference type="Gene3D" id="3.30.420.10">
    <property type="entry name" value="Ribonuclease H-like superfamily/Ribonuclease H"/>
    <property type="match status" value="1"/>
</dbReference>
<dbReference type="EMBL" id="CP092884">
    <property type="protein sequence ID" value="UYV82589.1"/>
    <property type="molecule type" value="Genomic_DNA"/>
</dbReference>
<evidence type="ECO:0000313" key="5">
    <source>
        <dbReference type="Proteomes" id="UP001235939"/>
    </source>
</evidence>
<accession>A0ABY6LN02</accession>
<dbReference type="InterPro" id="IPR009057">
    <property type="entry name" value="Homeodomain-like_sf"/>
</dbReference>
<evidence type="ECO:0000313" key="4">
    <source>
        <dbReference type="EMBL" id="UYV82589.1"/>
    </source>
</evidence>
<evidence type="ECO:0000256" key="1">
    <source>
        <dbReference type="ARBA" id="ARBA00004123"/>
    </source>
</evidence>
<proteinExistence type="predicted"/>
<dbReference type="Pfam" id="PF22938">
    <property type="entry name" value="Integrase_p58_C"/>
    <property type="match status" value="1"/>
</dbReference>
<reference evidence="4 5" key="1">
    <citation type="submission" date="2022-03" db="EMBL/GenBank/DDBJ databases">
        <title>A chromosomal length assembly of Cordylochernes scorpioides.</title>
        <authorList>
            <person name="Zeh D."/>
            <person name="Zeh J."/>
        </authorList>
    </citation>
    <scope>NUCLEOTIDE SEQUENCE [LARGE SCALE GENOMIC DNA]</scope>
    <source>
        <strain evidence="4">IN4F17</strain>
        <tissue evidence="4">Whole Body</tissue>
    </source>
</reference>
<keyword evidence="5" id="KW-1185">Reference proteome</keyword>
<feature type="domain" description="Integrase p58-like C-terminal" evidence="2">
    <location>
        <begin position="432"/>
        <end position="464"/>
    </location>
</feature>
<dbReference type="InterPro" id="IPR036397">
    <property type="entry name" value="RNaseH_sf"/>
</dbReference>